<protein>
    <submittedName>
        <fullName evidence="1">Aldehyde oxidase-like protein-like</fullName>
    </submittedName>
</protein>
<gene>
    <name evidence="1" type="ORF">F511_18640</name>
</gene>
<name>A0A2Z7DH99_9LAMI</name>
<accession>A0A2Z7DH99</accession>
<evidence type="ECO:0000313" key="2">
    <source>
        <dbReference type="Proteomes" id="UP000250235"/>
    </source>
</evidence>
<evidence type="ECO:0000313" key="1">
    <source>
        <dbReference type="EMBL" id="KZV58803.1"/>
    </source>
</evidence>
<dbReference type="EMBL" id="KQ986333">
    <property type="protein sequence ID" value="KZV58803.1"/>
    <property type="molecule type" value="Genomic_DNA"/>
</dbReference>
<keyword evidence="2" id="KW-1185">Reference proteome</keyword>
<proteinExistence type="predicted"/>
<dbReference type="AlphaFoldDB" id="A0A2Z7DH99"/>
<reference evidence="1 2" key="1">
    <citation type="journal article" date="2015" name="Proc. Natl. Acad. Sci. U.S.A.">
        <title>The resurrection genome of Boea hygrometrica: A blueprint for survival of dehydration.</title>
        <authorList>
            <person name="Xiao L."/>
            <person name="Yang G."/>
            <person name="Zhang L."/>
            <person name="Yang X."/>
            <person name="Zhao S."/>
            <person name="Ji Z."/>
            <person name="Zhou Q."/>
            <person name="Hu M."/>
            <person name="Wang Y."/>
            <person name="Chen M."/>
            <person name="Xu Y."/>
            <person name="Jin H."/>
            <person name="Xiao X."/>
            <person name="Hu G."/>
            <person name="Bao F."/>
            <person name="Hu Y."/>
            <person name="Wan P."/>
            <person name="Li L."/>
            <person name="Deng X."/>
            <person name="Kuang T."/>
            <person name="Xiang C."/>
            <person name="Zhu J.K."/>
            <person name="Oliver M.J."/>
            <person name="He Y."/>
        </authorList>
    </citation>
    <scope>NUCLEOTIDE SEQUENCE [LARGE SCALE GENOMIC DNA]</scope>
    <source>
        <strain evidence="2">cv. XS01</strain>
    </source>
</reference>
<sequence length="69" mass="7784">MHDYADLASHSVIVNPFTGDGLRCPIMLIRKKNRNITNLPRLTLLHSQIYLFDFSLASAVADSGLEKHF</sequence>
<organism evidence="1 2">
    <name type="scientific">Dorcoceras hygrometricum</name>
    <dbReference type="NCBI Taxonomy" id="472368"/>
    <lineage>
        <taxon>Eukaryota</taxon>
        <taxon>Viridiplantae</taxon>
        <taxon>Streptophyta</taxon>
        <taxon>Embryophyta</taxon>
        <taxon>Tracheophyta</taxon>
        <taxon>Spermatophyta</taxon>
        <taxon>Magnoliopsida</taxon>
        <taxon>eudicotyledons</taxon>
        <taxon>Gunneridae</taxon>
        <taxon>Pentapetalae</taxon>
        <taxon>asterids</taxon>
        <taxon>lamiids</taxon>
        <taxon>Lamiales</taxon>
        <taxon>Gesneriaceae</taxon>
        <taxon>Didymocarpoideae</taxon>
        <taxon>Trichosporeae</taxon>
        <taxon>Loxocarpinae</taxon>
        <taxon>Dorcoceras</taxon>
    </lineage>
</organism>
<dbReference type="Proteomes" id="UP000250235">
    <property type="component" value="Unassembled WGS sequence"/>
</dbReference>